<reference evidence="1 2" key="1">
    <citation type="journal article" date="2019" name="Environ. Microbiol.">
        <title>An active ?-lactamase is a part of an orchestrated cell wall stress resistance network of Bacillus subtilis and related rhizosphere species.</title>
        <authorList>
            <person name="Bucher T."/>
            <person name="Keren-Paz A."/>
            <person name="Hausser J."/>
            <person name="Olender T."/>
            <person name="Cytryn E."/>
            <person name="Kolodkin-Gal I."/>
        </authorList>
    </citation>
    <scope>NUCLEOTIDE SEQUENCE [LARGE SCALE GENOMIC DNA]</scope>
    <source>
        <strain evidence="1 2">I32</strain>
    </source>
</reference>
<keyword evidence="1" id="KW-0378">Hydrolase</keyword>
<accession>A0A9X9A9B9</accession>
<dbReference type="SUPFAM" id="SSF56784">
    <property type="entry name" value="HAD-like"/>
    <property type="match status" value="1"/>
</dbReference>
<dbReference type="Proteomes" id="UP000308444">
    <property type="component" value="Unassembled WGS sequence"/>
</dbReference>
<evidence type="ECO:0000313" key="2">
    <source>
        <dbReference type="Proteomes" id="UP000308444"/>
    </source>
</evidence>
<evidence type="ECO:0000313" key="1">
    <source>
        <dbReference type="EMBL" id="TKJ02832.1"/>
    </source>
</evidence>
<dbReference type="Pfam" id="PF08282">
    <property type="entry name" value="Hydrolase_3"/>
    <property type="match status" value="1"/>
</dbReference>
<dbReference type="AlphaFoldDB" id="A0A9X9A9B9"/>
<proteinExistence type="predicted"/>
<feature type="non-terminal residue" evidence="1">
    <location>
        <position position="37"/>
    </location>
</feature>
<dbReference type="InterPro" id="IPR023214">
    <property type="entry name" value="HAD_sf"/>
</dbReference>
<dbReference type="GO" id="GO:0016787">
    <property type="term" value="F:hydrolase activity"/>
    <property type="evidence" value="ECO:0007669"/>
    <property type="project" value="UniProtKB-KW"/>
</dbReference>
<organism evidence="1 2">
    <name type="scientific">Bacillus cereus</name>
    <dbReference type="NCBI Taxonomy" id="1396"/>
    <lineage>
        <taxon>Bacteria</taxon>
        <taxon>Bacillati</taxon>
        <taxon>Bacillota</taxon>
        <taxon>Bacilli</taxon>
        <taxon>Bacillales</taxon>
        <taxon>Bacillaceae</taxon>
        <taxon>Bacillus</taxon>
        <taxon>Bacillus cereus group</taxon>
    </lineage>
</organism>
<sequence>MNDKIVFFDIDGTLLDHDKKIPQSTRDAVKQLQEKGV</sequence>
<dbReference type="EMBL" id="SZOH01000980">
    <property type="protein sequence ID" value="TKJ02832.1"/>
    <property type="molecule type" value="Genomic_DNA"/>
</dbReference>
<gene>
    <name evidence="1" type="ORF">FC695_15610</name>
</gene>
<comment type="caution">
    <text evidence="1">The sequence shown here is derived from an EMBL/GenBank/DDBJ whole genome shotgun (WGS) entry which is preliminary data.</text>
</comment>
<dbReference type="Gene3D" id="3.40.50.1000">
    <property type="entry name" value="HAD superfamily/HAD-like"/>
    <property type="match status" value="1"/>
</dbReference>
<name>A0A9X9A9B9_BACCE</name>
<dbReference type="InterPro" id="IPR036412">
    <property type="entry name" value="HAD-like_sf"/>
</dbReference>
<protein>
    <submittedName>
        <fullName evidence="1">Cof-type HAD-IIB family hydrolase</fullName>
    </submittedName>
</protein>